<evidence type="ECO:0000259" key="5">
    <source>
        <dbReference type="PROSITE" id="PS50883"/>
    </source>
</evidence>
<dbReference type="EMBL" id="QPGA01000010">
    <property type="protein sequence ID" value="RDE51156.1"/>
    <property type="molecule type" value="Genomic_DNA"/>
</dbReference>
<dbReference type="Pfam" id="PF13426">
    <property type="entry name" value="PAS_9"/>
    <property type="match status" value="1"/>
</dbReference>
<dbReference type="Gene3D" id="3.20.20.450">
    <property type="entry name" value="EAL domain"/>
    <property type="match status" value="1"/>
</dbReference>
<dbReference type="FunFam" id="3.20.20.450:FF:000001">
    <property type="entry name" value="Cyclic di-GMP phosphodiesterase yahA"/>
    <property type="match status" value="1"/>
</dbReference>
<dbReference type="Pfam" id="PF00989">
    <property type="entry name" value="PAS"/>
    <property type="match status" value="1"/>
</dbReference>
<dbReference type="InterPro" id="IPR001610">
    <property type="entry name" value="PAC"/>
</dbReference>
<evidence type="ECO:0000256" key="2">
    <source>
        <dbReference type="SAM" id="MobiDB-lite"/>
    </source>
</evidence>
<dbReference type="PROSITE" id="PS50112">
    <property type="entry name" value="PAS"/>
    <property type="match status" value="1"/>
</dbReference>
<feature type="coiled-coil region" evidence="1">
    <location>
        <begin position="60"/>
        <end position="87"/>
    </location>
</feature>
<dbReference type="InterPro" id="IPR000160">
    <property type="entry name" value="GGDEF_dom"/>
</dbReference>
<dbReference type="InterPro" id="IPR000014">
    <property type="entry name" value="PAS"/>
</dbReference>
<dbReference type="SUPFAM" id="SSF55785">
    <property type="entry name" value="PYP-like sensor domain (PAS domain)"/>
    <property type="match status" value="2"/>
</dbReference>
<dbReference type="SMART" id="SM00052">
    <property type="entry name" value="EAL"/>
    <property type="match status" value="1"/>
</dbReference>
<comment type="caution">
    <text evidence="7">The sequence shown here is derived from an EMBL/GenBank/DDBJ whole genome shotgun (WGS) entry which is preliminary data.</text>
</comment>
<feature type="domain" description="PAS" evidence="3">
    <location>
        <begin position="204"/>
        <end position="250"/>
    </location>
</feature>
<accession>A0A369XQP6</accession>
<dbReference type="PANTHER" id="PTHR44757:SF2">
    <property type="entry name" value="BIOFILM ARCHITECTURE MAINTENANCE PROTEIN MBAA"/>
    <property type="match status" value="1"/>
</dbReference>
<dbReference type="PROSITE" id="PS50883">
    <property type="entry name" value="EAL"/>
    <property type="match status" value="1"/>
</dbReference>
<dbReference type="SMART" id="SM00091">
    <property type="entry name" value="PAS"/>
    <property type="match status" value="2"/>
</dbReference>
<dbReference type="Gene3D" id="3.30.70.270">
    <property type="match status" value="1"/>
</dbReference>
<dbReference type="PROSITE" id="PS50113">
    <property type="entry name" value="PAC"/>
    <property type="match status" value="2"/>
</dbReference>
<dbReference type="InterPro" id="IPR001633">
    <property type="entry name" value="EAL_dom"/>
</dbReference>
<protein>
    <submittedName>
        <fullName evidence="7">EAL domain-containing protein</fullName>
    </submittedName>
</protein>
<evidence type="ECO:0000259" key="4">
    <source>
        <dbReference type="PROSITE" id="PS50113"/>
    </source>
</evidence>
<feature type="domain" description="GGDEF" evidence="6">
    <location>
        <begin position="361"/>
        <end position="499"/>
    </location>
</feature>
<feature type="region of interest" description="Disordered" evidence="2">
    <location>
        <begin position="1"/>
        <end position="23"/>
    </location>
</feature>
<proteinExistence type="predicted"/>
<dbReference type="CDD" id="cd00130">
    <property type="entry name" value="PAS"/>
    <property type="match status" value="2"/>
</dbReference>
<dbReference type="SUPFAM" id="SSF55073">
    <property type="entry name" value="Nucleotide cyclase"/>
    <property type="match status" value="1"/>
</dbReference>
<dbReference type="NCBIfam" id="TIGR00229">
    <property type="entry name" value="sensory_box"/>
    <property type="match status" value="2"/>
</dbReference>
<dbReference type="SMART" id="SM00267">
    <property type="entry name" value="GGDEF"/>
    <property type="match status" value="1"/>
</dbReference>
<evidence type="ECO:0000259" key="3">
    <source>
        <dbReference type="PROSITE" id="PS50112"/>
    </source>
</evidence>
<dbReference type="NCBIfam" id="TIGR00254">
    <property type="entry name" value="GGDEF"/>
    <property type="match status" value="1"/>
</dbReference>
<feature type="domain" description="PAC" evidence="4">
    <location>
        <begin position="157"/>
        <end position="208"/>
    </location>
</feature>
<reference evidence="7 8" key="1">
    <citation type="submission" date="2018-05" db="EMBL/GenBank/DDBJ databases">
        <title>Integrated omic analyses show evidence that a Ca. Accumulibacter phosphatis strain performs denitrification under micro-aerobic conditions.</title>
        <authorList>
            <person name="Camejo P.Y."/>
            <person name="Katherine M.D."/>
            <person name="Daniel N.R."/>
        </authorList>
    </citation>
    <scope>NUCLEOTIDE SEQUENCE [LARGE SCALE GENOMIC DNA]</scope>
    <source>
        <strain evidence="7">UW-LDO-IC</strain>
    </source>
</reference>
<dbReference type="InterPro" id="IPR043128">
    <property type="entry name" value="Rev_trsase/Diguanyl_cyclase"/>
</dbReference>
<evidence type="ECO:0000313" key="7">
    <source>
        <dbReference type="EMBL" id="RDE51156.1"/>
    </source>
</evidence>
<dbReference type="CDD" id="cd01948">
    <property type="entry name" value="EAL"/>
    <property type="match status" value="1"/>
</dbReference>
<dbReference type="AlphaFoldDB" id="A0A369XQP6"/>
<dbReference type="InterPro" id="IPR035965">
    <property type="entry name" value="PAS-like_dom_sf"/>
</dbReference>
<evidence type="ECO:0000259" key="6">
    <source>
        <dbReference type="PROSITE" id="PS50887"/>
    </source>
</evidence>
<feature type="domain" description="EAL" evidence="5">
    <location>
        <begin position="508"/>
        <end position="762"/>
    </location>
</feature>
<dbReference type="Pfam" id="PF00990">
    <property type="entry name" value="GGDEF"/>
    <property type="match status" value="1"/>
</dbReference>
<dbReference type="Proteomes" id="UP000253831">
    <property type="component" value="Unassembled WGS sequence"/>
</dbReference>
<dbReference type="PROSITE" id="PS50887">
    <property type="entry name" value="GGDEF"/>
    <property type="match status" value="1"/>
</dbReference>
<evidence type="ECO:0000256" key="1">
    <source>
        <dbReference type="SAM" id="Coils"/>
    </source>
</evidence>
<dbReference type="Gene3D" id="3.30.450.20">
    <property type="entry name" value="PAS domain"/>
    <property type="match status" value="2"/>
</dbReference>
<gene>
    <name evidence="7" type="ORF">DVS81_07525</name>
</gene>
<sequence length="781" mass="87366">MCSQDKRPPPCPASPSNEQPDGEQTLRLAAEEQLEEKAAQVSPDIEAAWPDAARHLLYELRVHQTELEMQNEELRRVQLELDATRARYFDIYDLAPVGYCTLSEQGLILEANLTAATLLGVARAELARQRISRFILKADQDIFYLHRRQLVADGQRQSCELRLVNFEGTQFWAQLETVAAQDADGARVLRTVISDITLRKQTEAELRIAAVAFQSQQGMLVTDANRVILRVNQAFTRMTGYSAEEAVGQTPFMLESGRHDADFYRAMWTSIDRKGFWQGEIWDRRKDGEVYPKWLTISAVKDGDGAVTNYVGMQYDITERKRAEERIEELAFFDSLTHLPNRTLLRDHLKQAMTAGQRSKTFGALLFVDLDHFKTLNDTRGHHQGDLLLQAVAQRLTASVRESDTVARIGGDEFVVIMGNLHGTMEEAVAQTKLVGAKILAALNQPYRLDDVDQHSTASIGATFFWGLETSSDDLLRQADLAMYKAKAAGRNALHFFDPAMQAVVFEHAVLEAGLRQAIRENRLVLHYQAQVAADGRVRGSEVLLRWQHPERGLLAPGEFIPLAEATHLIVPLGYWVLETACLQLAAWASRAEMAPLTVAVNVSAQQFRERDFVDRVLAILTRTGADPKRLSLELTESLLVEHAEDSIEKMLALKARGVGFSLDDFGTGYSSLSCLKRLPLNQLKIDQSFVRDILSDPTDAEIARIVVALARSRALEVIAEGVETQAQRDYLEDSGCYLYQGNFFSQPLPPEGFEAYVQRGSHDRPASFPAFLPPGEKGVS</sequence>
<dbReference type="PANTHER" id="PTHR44757">
    <property type="entry name" value="DIGUANYLATE CYCLASE DGCP"/>
    <property type="match status" value="1"/>
</dbReference>
<name>A0A369XQP6_9PROT</name>
<dbReference type="SUPFAM" id="SSF141868">
    <property type="entry name" value="EAL domain-like"/>
    <property type="match status" value="1"/>
</dbReference>
<dbReference type="InterPro" id="IPR029787">
    <property type="entry name" value="Nucleotide_cyclase"/>
</dbReference>
<dbReference type="InterPro" id="IPR052155">
    <property type="entry name" value="Biofilm_reg_signaling"/>
</dbReference>
<dbReference type="SMART" id="SM00086">
    <property type="entry name" value="PAC"/>
    <property type="match status" value="2"/>
</dbReference>
<keyword evidence="1" id="KW-0175">Coiled coil</keyword>
<dbReference type="CDD" id="cd01949">
    <property type="entry name" value="GGDEF"/>
    <property type="match status" value="1"/>
</dbReference>
<organism evidence="7 8">
    <name type="scientific">Candidatus Accumulibacter meliphilus</name>
    <dbReference type="NCBI Taxonomy" id="2211374"/>
    <lineage>
        <taxon>Bacteria</taxon>
        <taxon>Pseudomonadati</taxon>
        <taxon>Pseudomonadota</taxon>
        <taxon>Betaproteobacteria</taxon>
        <taxon>Candidatus Accumulibacter</taxon>
    </lineage>
</organism>
<dbReference type="Pfam" id="PF00563">
    <property type="entry name" value="EAL"/>
    <property type="match status" value="1"/>
</dbReference>
<feature type="domain" description="PAC" evidence="4">
    <location>
        <begin position="277"/>
        <end position="329"/>
    </location>
</feature>
<dbReference type="InterPro" id="IPR013767">
    <property type="entry name" value="PAS_fold"/>
</dbReference>
<dbReference type="InterPro" id="IPR035919">
    <property type="entry name" value="EAL_sf"/>
</dbReference>
<dbReference type="InterPro" id="IPR000700">
    <property type="entry name" value="PAS-assoc_C"/>
</dbReference>
<dbReference type="GO" id="GO:0006355">
    <property type="term" value="P:regulation of DNA-templated transcription"/>
    <property type="evidence" value="ECO:0007669"/>
    <property type="project" value="InterPro"/>
</dbReference>
<evidence type="ECO:0000313" key="8">
    <source>
        <dbReference type="Proteomes" id="UP000253831"/>
    </source>
</evidence>